<gene>
    <name evidence="1" type="ORF">S06H3_08923</name>
</gene>
<comment type="caution">
    <text evidence="1">The sequence shown here is derived from an EMBL/GenBank/DDBJ whole genome shotgun (WGS) entry which is preliminary data.</text>
</comment>
<name>X1L073_9ZZZZ</name>
<dbReference type="EMBL" id="BARV01003838">
    <property type="protein sequence ID" value="GAI12373.1"/>
    <property type="molecule type" value="Genomic_DNA"/>
</dbReference>
<dbReference type="AlphaFoldDB" id="X1L073"/>
<evidence type="ECO:0000313" key="1">
    <source>
        <dbReference type="EMBL" id="GAI12373.1"/>
    </source>
</evidence>
<protein>
    <submittedName>
        <fullName evidence="1">Uncharacterized protein</fullName>
    </submittedName>
</protein>
<reference evidence="1" key="1">
    <citation type="journal article" date="2014" name="Front. Microbiol.">
        <title>High frequency of phylogenetically diverse reductive dehalogenase-homologous genes in deep subseafloor sedimentary metagenomes.</title>
        <authorList>
            <person name="Kawai M."/>
            <person name="Futagami T."/>
            <person name="Toyoda A."/>
            <person name="Takaki Y."/>
            <person name="Nishi S."/>
            <person name="Hori S."/>
            <person name="Arai W."/>
            <person name="Tsubouchi T."/>
            <person name="Morono Y."/>
            <person name="Uchiyama I."/>
            <person name="Ito T."/>
            <person name="Fujiyama A."/>
            <person name="Inagaki F."/>
            <person name="Takami H."/>
        </authorList>
    </citation>
    <scope>NUCLEOTIDE SEQUENCE</scope>
    <source>
        <strain evidence="1">Expedition CK06-06</strain>
    </source>
</reference>
<proteinExistence type="predicted"/>
<organism evidence="1">
    <name type="scientific">marine sediment metagenome</name>
    <dbReference type="NCBI Taxonomy" id="412755"/>
    <lineage>
        <taxon>unclassified sequences</taxon>
        <taxon>metagenomes</taxon>
        <taxon>ecological metagenomes</taxon>
    </lineage>
</organism>
<feature type="non-terminal residue" evidence="1">
    <location>
        <position position="261"/>
    </location>
</feature>
<accession>X1L073</accession>
<sequence length="261" mass="28863">MLSQSCDQALLCSLGIRKGERANPCFTISDAGEGQTPNAMPLTLLDLSHKNKLSIQFVQGKYNMGGTGALRFCGRHNLQLVVTRRNPNIVKGAPSDESANMWGFTVIRREDPPPGWKSSVFRYLAPLGAEQKPGMGGVLRFNSENLPIFPDGRNAYGRETRCGTAIKLYEYAATGFRTNMMMRDGLLSRLDILLPEIALPIRLYECRDYKGEPGRSFETTLSGLSVRLEDNKAKNLEDGFPTTSPLMAGGERMTAKIYAFK</sequence>